<dbReference type="InterPro" id="IPR001623">
    <property type="entry name" value="DnaJ_domain"/>
</dbReference>
<feature type="signal peptide" evidence="8">
    <location>
        <begin position="1"/>
        <end position="17"/>
    </location>
</feature>
<evidence type="ECO:0000256" key="7">
    <source>
        <dbReference type="ARBA" id="ARBA00038105"/>
    </source>
</evidence>
<keyword evidence="3" id="KW-0999">Mitochondrion inner membrane</keyword>
<organism evidence="10 11">
    <name type="scientific">Diacronema lutheri</name>
    <name type="common">Unicellular marine alga</name>
    <name type="synonym">Monochrysis lutheri</name>
    <dbReference type="NCBI Taxonomy" id="2081491"/>
    <lineage>
        <taxon>Eukaryota</taxon>
        <taxon>Haptista</taxon>
        <taxon>Haptophyta</taxon>
        <taxon>Pavlovophyceae</taxon>
        <taxon>Pavlovales</taxon>
        <taxon>Pavlovaceae</taxon>
        <taxon>Diacronema</taxon>
    </lineage>
</organism>
<comment type="similarity">
    <text evidence="7">Belongs to the TIM14 family.</text>
</comment>
<dbReference type="AlphaFoldDB" id="A0A8J5XGA2"/>
<keyword evidence="6" id="KW-0472">Membrane</keyword>
<accession>A0A8J5XGA2</accession>
<comment type="caution">
    <text evidence="10">The sequence shown here is derived from an EMBL/GenBank/DDBJ whole genome shotgun (WGS) entry which is preliminary data.</text>
</comment>
<evidence type="ECO:0000313" key="10">
    <source>
        <dbReference type="EMBL" id="KAG8463543.1"/>
    </source>
</evidence>
<proteinExistence type="inferred from homology"/>
<dbReference type="PROSITE" id="PS50076">
    <property type="entry name" value="DNAJ_2"/>
    <property type="match status" value="1"/>
</dbReference>
<dbReference type="PANTHER" id="PTHR12763:SF28">
    <property type="entry name" value="GEO10507P1-RELATED"/>
    <property type="match status" value="1"/>
</dbReference>
<comment type="subcellular location">
    <subcellularLocation>
        <location evidence="1">Mitochondrion inner membrane</location>
        <topology evidence="1">Single-pass membrane protein</topology>
    </subcellularLocation>
</comment>
<evidence type="ECO:0000256" key="3">
    <source>
        <dbReference type="ARBA" id="ARBA00022792"/>
    </source>
</evidence>
<evidence type="ECO:0000259" key="9">
    <source>
        <dbReference type="PROSITE" id="PS50076"/>
    </source>
</evidence>
<dbReference type="Pfam" id="PF00226">
    <property type="entry name" value="DnaJ"/>
    <property type="match status" value="1"/>
</dbReference>
<dbReference type="SUPFAM" id="SSF46565">
    <property type="entry name" value="Chaperone J-domain"/>
    <property type="match status" value="1"/>
</dbReference>
<evidence type="ECO:0000256" key="5">
    <source>
        <dbReference type="ARBA" id="ARBA00023128"/>
    </source>
</evidence>
<dbReference type="GO" id="GO:0001405">
    <property type="term" value="C:PAM complex, Tim23 associated import motor"/>
    <property type="evidence" value="ECO:0007669"/>
    <property type="project" value="TreeGrafter"/>
</dbReference>
<evidence type="ECO:0000256" key="4">
    <source>
        <dbReference type="ARBA" id="ARBA00022989"/>
    </source>
</evidence>
<evidence type="ECO:0000256" key="6">
    <source>
        <dbReference type="ARBA" id="ARBA00023136"/>
    </source>
</evidence>
<dbReference type="Proteomes" id="UP000751190">
    <property type="component" value="Unassembled WGS sequence"/>
</dbReference>
<dbReference type="SMART" id="SM00271">
    <property type="entry name" value="DnaJ"/>
    <property type="match status" value="1"/>
</dbReference>
<feature type="chain" id="PRO_5035209325" description="J domain-containing protein" evidence="8">
    <location>
        <begin position="18"/>
        <end position="135"/>
    </location>
</feature>
<keyword evidence="2" id="KW-0812">Transmembrane</keyword>
<dbReference type="PANTHER" id="PTHR12763">
    <property type="match status" value="1"/>
</dbReference>
<sequence length="135" mass="14144">MASAFLVGCGVAAGCWTLRAGLLAAKHVKAPAMPNLGAAAPNMEAAAAAAQKLFQDATSRVAGGHPGGFEKTMTRREAAMILGVKESVQKTELKEAHRKMMLLNHPDKGGSPFIATKINEALEALSNRSRRSSAF</sequence>
<dbReference type="GO" id="GO:0001671">
    <property type="term" value="F:ATPase activator activity"/>
    <property type="evidence" value="ECO:0007669"/>
    <property type="project" value="TreeGrafter"/>
</dbReference>
<dbReference type="EMBL" id="JAGTXO010000015">
    <property type="protein sequence ID" value="KAG8463543.1"/>
    <property type="molecule type" value="Genomic_DNA"/>
</dbReference>
<dbReference type="OMA" id="RNIMIAN"/>
<dbReference type="OrthoDB" id="240298at2759"/>
<feature type="domain" description="J" evidence="9">
    <location>
        <begin position="77"/>
        <end position="135"/>
    </location>
</feature>
<evidence type="ECO:0000256" key="1">
    <source>
        <dbReference type="ARBA" id="ARBA00004434"/>
    </source>
</evidence>
<dbReference type="GO" id="GO:0030150">
    <property type="term" value="P:protein import into mitochondrial matrix"/>
    <property type="evidence" value="ECO:0007669"/>
    <property type="project" value="TreeGrafter"/>
</dbReference>
<evidence type="ECO:0000256" key="2">
    <source>
        <dbReference type="ARBA" id="ARBA00022692"/>
    </source>
</evidence>
<keyword evidence="11" id="KW-1185">Reference proteome</keyword>
<name>A0A8J5XGA2_DIALT</name>
<gene>
    <name evidence="10" type="ORF">KFE25_003816</name>
</gene>
<dbReference type="InterPro" id="IPR036869">
    <property type="entry name" value="J_dom_sf"/>
</dbReference>
<keyword evidence="5" id="KW-0496">Mitochondrion</keyword>
<reference evidence="10" key="1">
    <citation type="submission" date="2021-05" db="EMBL/GenBank/DDBJ databases">
        <title>The genome of the haptophyte Pavlova lutheri (Diacronema luteri, Pavlovales) - a model for lipid biosynthesis in eukaryotic algae.</title>
        <authorList>
            <person name="Hulatt C.J."/>
            <person name="Posewitz M.C."/>
        </authorList>
    </citation>
    <scope>NUCLEOTIDE SEQUENCE</scope>
    <source>
        <strain evidence="10">NIVA-4/92</strain>
    </source>
</reference>
<dbReference type="CDD" id="cd06257">
    <property type="entry name" value="DnaJ"/>
    <property type="match status" value="1"/>
</dbReference>
<keyword evidence="4" id="KW-1133">Transmembrane helix</keyword>
<keyword evidence="8" id="KW-0732">Signal</keyword>
<protein>
    <recommendedName>
        <fullName evidence="9">J domain-containing protein</fullName>
    </recommendedName>
</protein>
<dbReference type="Gene3D" id="1.10.287.110">
    <property type="entry name" value="DnaJ domain"/>
    <property type="match status" value="1"/>
</dbReference>
<evidence type="ECO:0000256" key="8">
    <source>
        <dbReference type="SAM" id="SignalP"/>
    </source>
</evidence>
<dbReference type="FunFam" id="1.10.287.110:FF:000001">
    <property type="entry name" value="Import inner membrane translocase subunit tim14"/>
    <property type="match status" value="1"/>
</dbReference>
<evidence type="ECO:0000313" key="11">
    <source>
        <dbReference type="Proteomes" id="UP000751190"/>
    </source>
</evidence>